<dbReference type="RefSeq" id="WP_201166178.1">
    <property type="nucleotide sequence ID" value="NZ_JAEPWM010000001.1"/>
</dbReference>
<evidence type="ECO:0000259" key="4">
    <source>
        <dbReference type="PROSITE" id="PS01031"/>
    </source>
</evidence>
<dbReference type="PANTHER" id="PTHR11527">
    <property type="entry name" value="HEAT-SHOCK PROTEIN 20 FAMILY MEMBER"/>
    <property type="match status" value="1"/>
</dbReference>
<dbReference type="PROSITE" id="PS01031">
    <property type="entry name" value="SHSP"/>
    <property type="match status" value="1"/>
</dbReference>
<gene>
    <name evidence="5" type="ORF">JJB11_01745</name>
</gene>
<evidence type="ECO:0000256" key="3">
    <source>
        <dbReference type="SAM" id="MobiDB-lite"/>
    </source>
</evidence>
<dbReference type="Gene3D" id="2.60.40.790">
    <property type="match status" value="1"/>
</dbReference>
<organism evidence="5 6">
    <name type="scientific">Ramlibacter ginsenosidimutans</name>
    <dbReference type="NCBI Taxonomy" id="502333"/>
    <lineage>
        <taxon>Bacteria</taxon>
        <taxon>Pseudomonadati</taxon>
        <taxon>Pseudomonadota</taxon>
        <taxon>Betaproteobacteria</taxon>
        <taxon>Burkholderiales</taxon>
        <taxon>Comamonadaceae</taxon>
        <taxon>Ramlibacter</taxon>
    </lineage>
</organism>
<proteinExistence type="inferred from homology"/>
<reference evidence="5" key="1">
    <citation type="journal article" date="2012" name="J. Microbiol. Biotechnol.">
        <title>Ramlibacter ginsenosidimutans sp. nov., with ginsenoside-converting activity.</title>
        <authorList>
            <person name="Wang L."/>
            <person name="An D.S."/>
            <person name="Kim S.G."/>
            <person name="Jin F.X."/>
            <person name="Kim S.C."/>
            <person name="Lee S.T."/>
            <person name="Im W.T."/>
        </authorList>
    </citation>
    <scope>NUCLEOTIDE SEQUENCE</scope>
    <source>
        <strain evidence="5">KACC 17527</strain>
    </source>
</reference>
<name>A0A934TPE1_9BURK</name>
<sequence length="185" mass="20020">MARGHLTPFGFGSQRGDPFQLLRREMEQLFDNVGGTEGEASAGRGNIVAPRMDISEDDQAFKVVAEMPGARPEDVEVLVEDDMLTIRAERTQERETNRRDYHLLERSVGVFQRSLRLPAPVDPGKVQATIDNGVLTVTIPKDAGQARARRVQVRSGSGGQAADAGQQGTQSAEGGADGKSSDKHH</sequence>
<evidence type="ECO:0000313" key="6">
    <source>
        <dbReference type="Proteomes" id="UP000630528"/>
    </source>
</evidence>
<dbReference type="Pfam" id="PF00011">
    <property type="entry name" value="HSP20"/>
    <property type="match status" value="1"/>
</dbReference>
<comment type="similarity">
    <text evidence="1 2">Belongs to the small heat shock protein (HSP20) family.</text>
</comment>
<dbReference type="EMBL" id="JAEPWM010000001">
    <property type="protein sequence ID" value="MBK6004800.1"/>
    <property type="molecule type" value="Genomic_DNA"/>
</dbReference>
<evidence type="ECO:0000256" key="1">
    <source>
        <dbReference type="PROSITE-ProRule" id="PRU00285"/>
    </source>
</evidence>
<dbReference type="CDD" id="cd06464">
    <property type="entry name" value="ACD_sHsps-like"/>
    <property type="match status" value="1"/>
</dbReference>
<evidence type="ECO:0000313" key="5">
    <source>
        <dbReference type="EMBL" id="MBK6004800.1"/>
    </source>
</evidence>
<keyword evidence="6" id="KW-1185">Reference proteome</keyword>
<feature type="region of interest" description="Disordered" evidence="3">
    <location>
        <begin position="141"/>
        <end position="185"/>
    </location>
</feature>
<feature type="compositionally biased region" description="Low complexity" evidence="3">
    <location>
        <begin position="160"/>
        <end position="172"/>
    </location>
</feature>
<dbReference type="InterPro" id="IPR002068">
    <property type="entry name" value="A-crystallin/Hsp20_dom"/>
</dbReference>
<dbReference type="InterPro" id="IPR008978">
    <property type="entry name" value="HSP20-like_chaperone"/>
</dbReference>
<dbReference type="InterPro" id="IPR031107">
    <property type="entry name" value="Small_HSP"/>
</dbReference>
<dbReference type="AlphaFoldDB" id="A0A934TPE1"/>
<dbReference type="SUPFAM" id="SSF49764">
    <property type="entry name" value="HSP20-like chaperones"/>
    <property type="match status" value="1"/>
</dbReference>
<dbReference type="Proteomes" id="UP000630528">
    <property type="component" value="Unassembled WGS sequence"/>
</dbReference>
<reference evidence="5" key="2">
    <citation type="submission" date="2021-01" db="EMBL/GenBank/DDBJ databases">
        <authorList>
            <person name="Kang M."/>
        </authorList>
    </citation>
    <scope>NUCLEOTIDE SEQUENCE</scope>
    <source>
        <strain evidence="5">KACC 17527</strain>
    </source>
</reference>
<comment type="caution">
    <text evidence="5">The sequence shown here is derived from an EMBL/GenBank/DDBJ whole genome shotgun (WGS) entry which is preliminary data.</text>
</comment>
<evidence type="ECO:0000256" key="2">
    <source>
        <dbReference type="RuleBase" id="RU003616"/>
    </source>
</evidence>
<accession>A0A934TPE1</accession>
<protein>
    <submittedName>
        <fullName evidence="5">Hsp20/alpha crystallin family protein</fullName>
    </submittedName>
</protein>
<feature type="domain" description="SHSP" evidence="4">
    <location>
        <begin position="43"/>
        <end position="156"/>
    </location>
</feature>